<name>A0A482VC17_ASBVE</name>
<keyword evidence="2" id="KW-1185">Reference proteome</keyword>
<dbReference type="EMBL" id="QDEB01118133">
    <property type="protein sequence ID" value="RZB40529.1"/>
    <property type="molecule type" value="Genomic_DNA"/>
</dbReference>
<organism evidence="1 2">
    <name type="scientific">Asbolus verrucosus</name>
    <name type="common">Desert ironclad beetle</name>
    <dbReference type="NCBI Taxonomy" id="1661398"/>
    <lineage>
        <taxon>Eukaryota</taxon>
        <taxon>Metazoa</taxon>
        <taxon>Ecdysozoa</taxon>
        <taxon>Arthropoda</taxon>
        <taxon>Hexapoda</taxon>
        <taxon>Insecta</taxon>
        <taxon>Pterygota</taxon>
        <taxon>Neoptera</taxon>
        <taxon>Endopterygota</taxon>
        <taxon>Coleoptera</taxon>
        <taxon>Polyphaga</taxon>
        <taxon>Cucujiformia</taxon>
        <taxon>Tenebrionidae</taxon>
        <taxon>Pimeliinae</taxon>
        <taxon>Asbolus</taxon>
    </lineage>
</organism>
<evidence type="ECO:0000313" key="2">
    <source>
        <dbReference type="Proteomes" id="UP000292052"/>
    </source>
</evidence>
<comment type="caution">
    <text evidence="1">The sequence shown here is derived from an EMBL/GenBank/DDBJ whole genome shotgun (WGS) entry which is preliminary data.</text>
</comment>
<proteinExistence type="predicted"/>
<dbReference type="Proteomes" id="UP000292052">
    <property type="component" value="Unassembled WGS sequence"/>
</dbReference>
<protein>
    <submittedName>
        <fullName evidence="1">Uncharacterized protein</fullName>
    </submittedName>
</protein>
<sequence>MPTKVNYYFDAIATKKQLLNTKNVMARSTVKKE</sequence>
<accession>A0A482VC17</accession>
<dbReference type="AlphaFoldDB" id="A0A482VC17"/>
<gene>
    <name evidence="1" type="ORF">BDFB_010620</name>
</gene>
<reference evidence="1 2" key="1">
    <citation type="submission" date="2017-03" db="EMBL/GenBank/DDBJ databases">
        <title>Genome of the blue death feigning beetle - Asbolus verrucosus.</title>
        <authorList>
            <person name="Rider S.D."/>
        </authorList>
    </citation>
    <scope>NUCLEOTIDE SEQUENCE [LARGE SCALE GENOMIC DNA]</scope>
    <source>
        <strain evidence="1">Butters</strain>
        <tissue evidence="1">Head and leg muscle</tissue>
    </source>
</reference>
<evidence type="ECO:0000313" key="1">
    <source>
        <dbReference type="EMBL" id="RZB40529.1"/>
    </source>
</evidence>